<dbReference type="Proteomes" id="UP000003811">
    <property type="component" value="Plasmid pPma4326F"/>
</dbReference>
<evidence type="ECO:0000256" key="1">
    <source>
        <dbReference type="SAM" id="MobiDB-lite"/>
    </source>
</evidence>
<feature type="region of interest" description="Disordered" evidence="1">
    <location>
        <begin position="1"/>
        <end position="22"/>
    </location>
</feature>
<organism evidence="2 3">
    <name type="scientific">Pseudomonas syringae pv. maculicola str. ES4326</name>
    <dbReference type="NCBI Taxonomy" id="629265"/>
    <lineage>
        <taxon>Bacteria</taxon>
        <taxon>Pseudomonadati</taxon>
        <taxon>Pseudomonadota</taxon>
        <taxon>Gammaproteobacteria</taxon>
        <taxon>Pseudomonadales</taxon>
        <taxon>Pseudomonadaceae</taxon>
        <taxon>Pseudomonas</taxon>
    </lineage>
</organism>
<dbReference type="AlphaFoldDB" id="A0A8T8CAR8"/>
<dbReference type="EMBL" id="CP047261">
    <property type="protein sequence ID" value="QHF00753.1"/>
    <property type="molecule type" value="Genomic_DNA"/>
</dbReference>
<geneLocation type="plasmid" evidence="2 3">
    <name>pPma4326F</name>
</geneLocation>
<feature type="compositionally biased region" description="Low complexity" evidence="1">
    <location>
        <begin position="1"/>
        <end position="17"/>
    </location>
</feature>
<keyword evidence="2" id="KW-0614">Plasmid</keyword>
<name>A0A8T8CAR8_PSEYM</name>
<accession>A0A8T8CAR8</accession>
<gene>
    <name evidence="2" type="ORF">PMA4326_030140</name>
</gene>
<evidence type="ECO:0000313" key="3">
    <source>
        <dbReference type="Proteomes" id="UP000003811"/>
    </source>
</evidence>
<dbReference type="RefSeq" id="WP_159372486.1">
    <property type="nucleotide sequence ID" value="NZ_CP047261.1"/>
</dbReference>
<protein>
    <submittedName>
        <fullName evidence="2">Uncharacterized protein</fullName>
    </submittedName>
</protein>
<evidence type="ECO:0000313" key="2">
    <source>
        <dbReference type="EMBL" id="QHF00753.1"/>
    </source>
</evidence>
<proteinExistence type="predicted"/>
<sequence>MNNPTSTATSAPNTTPAEVYTNTGSLPYDYEDFGLSRSELVAKFVETGEHEHYLRSDWSVANPGGEQAVPDYWDWVIAQIAQDDEDY</sequence>
<reference evidence="2 3" key="1">
    <citation type="journal article" date="2011" name="PLoS Pathog.">
        <title>Dynamic evolution of pathogenicity revealed by sequencing and comparative genomics of 19 Pseudomonas syringae isolates.</title>
        <authorList>
            <person name="Baltrus D.A."/>
            <person name="Nishimura M.T."/>
            <person name="Romanchuk A."/>
            <person name="Chang J.H."/>
            <person name="Mukhtar M.S."/>
            <person name="Cherkis K."/>
            <person name="Roach J."/>
            <person name="Grant S.R."/>
            <person name="Jones C.D."/>
            <person name="Dangl J.L."/>
        </authorList>
    </citation>
    <scope>NUCLEOTIDE SEQUENCE [LARGE SCALE GENOMIC DNA]</scope>
    <source>
        <strain evidence="2 3">ES4326</strain>
    </source>
</reference>